<name>A0ABS6KA72_9FIRM</name>
<evidence type="ECO:0000259" key="1">
    <source>
        <dbReference type="SMART" id="SM01321"/>
    </source>
</evidence>
<dbReference type="Gene3D" id="3.30.70.1290">
    <property type="entry name" value="Transposase IS200-like"/>
    <property type="match status" value="1"/>
</dbReference>
<dbReference type="SMART" id="SM01321">
    <property type="entry name" value="Y1_Tnp"/>
    <property type="match status" value="1"/>
</dbReference>
<comment type="caution">
    <text evidence="2">The sequence shown here is derived from an EMBL/GenBank/DDBJ whole genome shotgun (WGS) entry which is preliminary data.</text>
</comment>
<dbReference type="PANTHER" id="PTHR34322">
    <property type="entry name" value="TRANSPOSASE, Y1_TNP DOMAIN-CONTAINING"/>
    <property type="match status" value="1"/>
</dbReference>
<dbReference type="Proteomes" id="UP001314681">
    <property type="component" value="Unassembled WGS sequence"/>
</dbReference>
<gene>
    <name evidence="2" type="ORF">KTH90_15460</name>
</gene>
<dbReference type="SUPFAM" id="SSF143422">
    <property type="entry name" value="Transposase IS200-like"/>
    <property type="match status" value="1"/>
</dbReference>
<reference evidence="2 3" key="1">
    <citation type="submission" date="2021-06" db="EMBL/GenBank/DDBJ databases">
        <title>Description of novel taxa of the family Lachnospiraceae.</title>
        <authorList>
            <person name="Chaplin A.V."/>
            <person name="Sokolova S.R."/>
            <person name="Pikina A.P."/>
            <person name="Korzhanova M."/>
            <person name="Belova V."/>
            <person name="Korostin D."/>
            <person name="Efimov B.A."/>
        </authorList>
    </citation>
    <scope>NUCLEOTIDE SEQUENCE [LARGE SCALE GENOMIC DNA]</scope>
    <source>
        <strain evidence="2 3">ASD4241</strain>
    </source>
</reference>
<evidence type="ECO:0000313" key="3">
    <source>
        <dbReference type="Proteomes" id="UP001314681"/>
    </source>
</evidence>
<dbReference type="InterPro" id="IPR036515">
    <property type="entry name" value="Transposase_17_sf"/>
</dbReference>
<evidence type="ECO:0000313" key="2">
    <source>
        <dbReference type="EMBL" id="MBU9727411.1"/>
    </source>
</evidence>
<dbReference type="RefSeq" id="WP_158352221.1">
    <property type="nucleotide sequence ID" value="NZ_JAHQCX010000011.1"/>
</dbReference>
<dbReference type="Pfam" id="PF01797">
    <property type="entry name" value="Y1_Tnp"/>
    <property type="match status" value="1"/>
</dbReference>
<keyword evidence="3" id="KW-1185">Reference proteome</keyword>
<protein>
    <submittedName>
        <fullName evidence="2">Transposase</fullName>
    </submittedName>
</protein>
<accession>A0ABS6KA72</accession>
<dbReference type="PANTHER" id="PTHR34322:SF2">
    <property type="entry name" value="TRANSPOSASE IS200-LIKE DOMAIN-CONTAINING PROTEIN"/>
    <property type="match status" value="1"/>
</dbReference>
<proteinExistence type="predicted"/>
<dbReference type="EMBL" id="JAHQCX010000011">
    <property type="protein sequence ID" value="MBU9727411.1"/>
    <property type="molecule type" value="Genomic_DNA"/>
</dbReference>
<organism evidence="2 3">
    <name type="scientific">Diplocloster modestus</name>
    <dbReference type="NCBI Taxonomy" id="2850322"/>
    <lineage>
        <taxon>Bacteria</taxon>
        <taxon>Bacillati</taxon>
        <taxon>Bacillota</taxon>
        <taxon>Clostridia</taxon>
        <taxon>Lachnospirales</taxon>
        <taxon>Lachnospiraceae</taxon>
        <taxon>Diplocloster</taxon>
    </lineage>
</organism>
<dbReference type="InterPro" id="IPR002686">
    <property type="entry name" value="Transposase_17"/>
</dbReference>
<feature type="domain" description="Transposase IS200-like" evidence="1">
    <location>
        <begin position="12"/>
        <end position="126"/>
    </location>
</feature>
<sequence length="257" mass="30544">MIRMARTARPVSRTGIYHVMMRGVNKEAVFSEDSDKKVLRQLFYAKESKLEVVIYSYCIMNNHFHMLIQCPMENLSEFFHLAVGAYAVYYNKTKGRSGHVFDNRYKSECVEEESYFWNCLRYIHNNPCKAGLAEIPHQYFYSSFQEYLNQKSYIIHPKAIRLYRQHFLSEKEFSEFHQSNSLDRFLDTQEDMLRQQTEIGHILLRNVTEEEKIPAGENIWMNSKVKRVFCERLIEVLGISKDKANALMKRIIFDEIC</sequence>